<evidence type="ECO:0000313" key="2">
    <source>
        <dbReference type="EMBL" id="MPC49550.1"/>
    </source>
</evidence>
<sequence length="132" mass="14895">MDGAERGLMERGSCRLGQNRCRREGSQRDGRGGKVTWLRKRDAHVLTVGLFSYTSDQRFTPLHSEGSPDWVLKITSPQKRDSGIYECQVSTEPKISRAFNLSVVGDQNIYLSPTHPENSLWVPSRLDILAFS</sequence>
<proteinExistence type="predicted"/>
<dbReference type="Gene3D" id="2.60.40.10">
    <property type="entry name" value="Immunoglobulins"/>
    <property type="match status" value="1"/>
</dbReference>
<dbReference type="InterPro" id="IPR037448">
    <property type="entry name" value="Zig-8"/>
</dbReference>
<evidence type="ECO:0000259" key="1">
    <source>
        <dbReference type="PROSITE" id="PS50835"/>
    </source>
</evidence>
<dbReference type="EMBL" id="VSRR010008946">
    <property type="protein sequence ID" value="MPC49550.1"/>
    <property type="molecule type" value="Genomic_DNA"/>
</dbReference>
<dbReference type="Pfam" id="PF07686">
    <property type="entry name" value="V-set"/>
    <property type="match status" value="1"/>
</dbReference>
<dbReference type="Proteomes" id="UP000324222">
    <property type="component" value="Unassembled WGS sequence"/>
</dbReference>
<dbReference type="InterPro" id="IPR007110">
    <property type="entry name" value="Ig-like_dom"/>
</dbReference>
<dbReference type="InterPro" id="IPR013783">
    <property type="entry name" value="Ig-like_fold"/>
</dbReference>
<dbReference type="AlphaFoldDB" id="A0A5B7FP94"/>
<reference evidence="2 3" key="1">
    <citation type="submission" date="2019-05" db="EMBL/GenBank/DDBJ databases">
        <title>Another draft genome of Portunus trituberculatus and its Hox gene families provides insights of decapod evolution.</title>
        <authorList>
            <person name="Jeong J.-H."/>
            <person name="Song I."/>
            <person name="Kim S."/>
            <person name="Choi T."/>
            <person name="Kim D."/>
            <person name="Ryu S."/>
            <person name="Kim W."/>
        </authorList>
    </citation>
    <scope>NUCLEOTIDE SEQUENCE [LARGE SCALE GENOMIC DNA]</scope>
    <source>
        <tissue evidence="2">Muscle</tissue>
    </source>
</reference>
<dbReference type="PANTHER" id="PTHR23279:SF41">
    <property type="entry name" value="DEFECTIVE PROBOSCIS EXTENSION RESPONSE 4-RELATED"/>
    <property type="match status" value="1"/>
</dbReference>
<dbReference type="OrthoDB" id="6427221at2759"/>
<dbReference type="PANTHER" id="PTHR23279">
    <property type="entry name" value="DEFECTIVE PROBOSCIS EXTENSION RESPONSE DPR -RELATED"/>
    <property type="match status" value="1"/>
</dbReference>
<protein>
    <recommendedName>
        <fullName evidence="1">Ig-like domain-containing protein</fullName>
    </recommendedName>
</protein>
<name>A0A5B7FP94_PORTR</name>
<organism evidence="2 3">
    <name type="scientific">Portunus trituberculatus</name>
    <name type="common">Swimming crab</name>
    <name type="synonym">Neptunus trituberculatus</name>
    <dbReference type="NCBI Taxonomy" id="210409"/>
    <lineage>
        <taxon>Eukaryota</taxon>
        <taxon>Metazoa</taxon>
        <taxon>Ecdysozoa</taxon>
        <taxon>Arthropoda</taxon>
        <taxon>Crustacea</taxon>
        <taxon>Multicrustacea</taxon>
        <taxon>Malacostraca</taxon>
        <taxon>Eumalacostraca</taxon>
        <taxon>Eucarida</taxon>
        <taxon>Decapoda</taxon>
        <taxon>Pleocyemata</taxon>
        <taxon>Brachyura</taxon>
        <taxon>Eubrachyura</taxon>
        <taxon>Portunoidea</taxon>
        <taxon>Portunidae</taxon>
        <taxon>Portuninae</taxon>
        <taxon>Portunus</taxon>
    </lineage>
</organism>
<accession>A0A5B7FP94</accession>
<dbReference type="InterPro" id="IPR013106">
    <property type="entry name" value="Ig_V-set"/>
</dbReference>
<dbReference type="SUPFAM" id="SSF48726">
    <property type="entry name" value="Immunoglobulin"/>
    <property type="match status" value="1"/>
</dbReference>
<gene>
    <name evidence="2" type="ORF">E2C01_043357</name>
</gene>
<dbReference type="GO" id="GO:0032589">
    <property type="term" value="C:neuron projection membrane"/>
    <property type="evidence" value="ECO:0007669"/>
    <property type="project" value="TreeGrafter"/>
</dbReference>
<feature type="domain" description="Ig-like" evidence="1">
    <location>
        <begin position="1"/>
        <end position="102"/>
    </location>
</feature>
<keyword evidence="3" id="KW-1185">Reference proteome</keyword>
<comment type="caution">
    <text evidence="2">The sequence shown here is derived from an EMBL/GenBank/DDBJ whole genome shotgun (WGS) entry which is preliminary data.</text>
</comment>
<dbReference type="InterPro" id="IPR036179">
    <property type="entry name" value="Ig-like_dom_sf"/>
</dbReference>
<dbReference type="GO" id="GO:0050808">
    <property type="term" value="P:synapse organization"/>
    <property type="evidence" value="ECO:0007669"/>
    <property type="project" value="TreeGrafter"/>
</dbReference>
<dbReference type="PROSITE" id="PS50835">
    <property type="entry name" value="IG_LIKE"/>
    <property type="match status" value="1"/>
</dbReference>
<evidence type="ECO:0000313" key="3">
    <source>
        <dbReference type="Proteomes" id="UP000324222"/>
    </source>
</evidence>